<dbReference type="eggNOG" id="ENOG502QT6X">
    <property type="taxonomic scope" value="Eukaryota"/>
</dbReference>
<keyword evidence="4" id="KW-0539">Nucleus</keyword>
<dbReference type="InterPro" id="IPR036638">
    <property type="entry name" value="HLH_DNA-bd_sf"/>
</dbReference>
<keyword evidence="7" id="KW-1185">Reference proteome</keyword>
<dbReference type="Proteomes" id="UP000189703">
    <property type="component" value="Unplaced"/>
</dbReference>
<reference evidence="8" key="1">
    <citation type="submission" date="2025-08" db="UniProtKB">
        <authorList>
            <consortium name="RefSeq"/>
        </authorList>
    </citation>
    <scope>IDENTIFICATION</scope>
</reference>
<dbReference type="KEGG" id="nnu:104595664"/>
<proteinExistence type="predicted"/>
<accession>A0A1U7ZL93</accession>
<dbReference type="FunCoup" id="A0A1U7ZL93">
    <property type="interactions" value="199"/>
</dbReference>
<protein>
    <submittedName>
        <fullName evidence="8">Transcription factor HBI1-like isoform X1</fullName>
    </submittedName>
</protein>
<dbReference type="PANTHER" id="PTHR12565">
    <property type="entry name" value="STEROL REGULATORY ELEMENT-BINDING PROTEIN"/>
    <property type="match status" value="1"/>
</dbReference>
<feature type="region of interest" description="Disordered" evidence="5">
    <location>
        <begin position="440"/>
        <end position="461"/>
    </location>
</feature>
<feature type="compositionally biased region" description="Basic and acidic residues" evidence="5">
    <location>
        <begin position="184"/>
        <end position="200"/>
    </location>
</feature>
<dbReference type="GeneID" id="104595664"/>
<dbReference type="SUPFAM" id="SSF47459">
    <property type="entry name" value="HLH, helix-loop-helix DNA-binding domain"/>
    <property type="match status" value="1"/>
</dbReference>
<dbReference type="InterPro" id="IPR024097">
    <property type="entry name" value="bHLH_ZIP_TF"/>
</dbReference>
<dbReference type="Gene3D" id="4.10.280.10">
    <property type="entry name" value="Helix-loop-helix DNA-binding domain"/>
    <property type="match status" value="1"/>
</dbReference>
<dbReference type="GO" id="GO:0046983">
    <property type="term" value="F:protein dimerization activity"/>
    <property type="evidence" value="ECO:0007669"/>
    <property type="project" value="InterPro"/>
</dbReference>
<dbReference type="InterPro" id="IPR011598">
    <property type="entry name" value="bHLH_dom"/>
</dbReference>
<comment type="subcellular location">
    <subcellularLocation>
        <location evidence="1">Nucleus</location>
    </subcellularLocation>
</comment>
<dbReference type="InParanoid" id="A0A1U7ZL93"/>
<keyword evidence="2" id="KW-0805">Transcription regulation</keyword>
<dbReference type="OrthoDB" id="1915602at2759"/>
<dbReference type="PROSITE" id="PS50888">
    <property type="entry name" value="BHLH"/>
    <property type="match status" value="1"/>
</dbReference>
<dbReference type="AlphaFoldDB" id="A0A1U7ZL93"/>
<evidence type="ECO:0000259" key="6">
    <source>
        <dbReference type="PROSITE" id="PS50888"/>
    </source>
</evidence>
<feature type="compositionally biased region" description="Low complexity" evidence="5">
    <location>
        <begin position="205"/>
        <end position="232"/>
    </location>
</feature>
<feature type="region of interest" description="Disordered" evidence="5">
    <location>
        <begin position="184"/>
        <end position="254"/>
    </location>
</feature>
<feature type="compositionally biased region" description="Basic and acidic residues" evidence="5">
    <location>
        <begin position="235"/>
        <end position="244"/>
    </location>
</feature>
<evidence type="ECO:0000256" key="1">
    <source>
        <dbReference type="ARBA" id="ARBA00004123"/>
    </source>
</evidence>
<evidence type="ECO:0000313" key="7">
    <source>
        <dbReference type="Proteomes" id="UP000189703"/>
    </source>
</evidence>
<organism evidence="7 8">
    <name type="scientific">Nelumbo nucifera</name>
    <name type="common">Sacred lotus</name>
    <dbReference type="NCBI Taxonomy" id="4432"/>
    <lineage>
        <taxon>Eukaryota</taxon>
        <taxon>Viridiplantae</taxon>
        <taxon>Streptophyta</taxon>
        <taxon>Embryophyta</taxon>
        <taxon>Tracheophyta</taxon>
        <taxon>Spermatophyta</taxon>
        <taxon>Magnoliopsida</taxon>
        <taxon>Proteales</taxon>
        <taxon>Nelumbonaceae</taxon>
        <taxon>Nelumbo</taxon>
    </lineage>
</organism>
<dbReference type="Pfam" id="PF00010">
    <property type="entry name" value="HLH"/>
    <property type="match status" value="1"/>
</dbReference>
<evidence type="ECO:0000256" key="3">
    <source>
        <dbReference type="ARBA" id="ARBA00023163"/>
    </source>
</evidence>
<dbReference type="GO" id="GO:0005634">
    <property type="term" value="C:nucleus"/>
    <property type="evidence" value="ECO:0000318"/>
    <property type="project" value="GO_Central"/>
</dbReference>
<sequence>MMNTALPEMLHCLQTPENLAGNGADLTVLERQRAQLKWLQQQQQQYQQIYFSESQFNVFLPPTTDALQLQDLINNDTTLQKLVNRSMKADSGLANEWPDFGKYSTTSTGFAGQATSFASNGLEPNSLAMGHCLSRTSSCPPAMTLPDGEGRDSVFIASVVERERMKKRKADEAQNPMVTVSEDIRDKRVKVDAEEMESKITEQNTSATISDTPPTTTTHNSNKNDNANNNNNREASSDTSKENPKAPQVPKPDYIHVRARRGQATDSHSLAERVRREKISDRMKYLQNLVPGCNKITGKAGMLDEIINYVQSLQRQVEFLSMKLAAVNPRIDFSVDNLFRKESAQTFPAPDCTGNFSTAGLSSEMANPAYLQFNPVHQVVSLDNPQEMALRRTFSAPMAVPADTFNETASFTQVPHSCSTWENDLQGLYNMGFHQQGRSSAGFPPHAFPGMPEANNLKMEM</sequence>
<gene>
    <name evidence="8" type="primary">LOC104595664</name>
</gene>
<dbReference type="GO" id="GO:0003700">
    <property type="term" value="F:DNA-binding transcription factor activity"/>
    <property type="evidence" value="ECO:0000318"/>
    <property type="project" value="GO_Central"/>
</dbReference>
<evidence type="ECO:0000313" key="8">
    <source>
        <dbReference type="RefSeq" id="XP_010254796.1"/>
    </source>
</evidence>
<keyword evidence="3" id="KW-0804">Transcription</keyword>
<dbReference type="FunFam" id="4.10.280.10:FF:000002">
    <property type="entry name" value="Basic helix-loop-helix transcription factor"/>
    <property type="match status" value="1"/>
</dbReference>
<dbReference type="RefSeq" id="XP_010254796.1">
    <property type="nucleotide sequence ID" value="XM_010256494.2"/>
</dbReference>
<name>A0A1U7ZL93_NELNU</name>
<dbReference type="PANTHER" id="PTHR12565:SF184">
    <property type="entry name" value="BHLH TRANSCRIPTION FACTOR"/>
    <property type="match status" value="1"/>
</dbReference>
<dbReference type="STRING" id="4432.A0A1U7ZL93"/>
<evidence type="ECO:0000256" key="4">
    <source>
        <dbReference type="ARBA" id="ARBA00023242"/>
    </source>
</evidence>
<dbReference type="CDD" id="cd18919">
    <property type="entry name" value="bHLH_AtBPE_like"/>
    <property type="match status" value="1"/>
</dbReference>
<feature type="domain" description="BHLH" evidence="6">
    <location>
        <begin position="263"/>
        <end position="313"/>
    </location>
</feature>
<dbReference type="SMART" id="SM00353">
    <property type="entry name" value="HLH"/>
    <property type="match status" value="1"/>
</dbReference>
<dbReference type="OMA" id="ATEQNDN"/>
<evidence type="ECO:0000256" key="5">
    <source>
        <dbReference type="SAM" id="MobiDB-lite"/>
    </source>
</evidence>
<evidence type="ECO:0000256" key="2">
    <source>
        <dbReference type="ARBA" id="ARBA00023015"/>
    </source>
</evidence>